<dbReference type="AlphaFoldDB" id="A0A4Z1EX01"/>
<organism evidence="2 3">
    <name type="scientific">Botrytis tulipae</name>
    <dbReference type="NCBI Taxonomy" id="87230"/>
    <lineage>
        <taxon>Eukaryota</taxon>
        <taxon>Fungi</taxon>
        <taxon>Dikarya</taxon>
        <taxon>Ascomycota</taxon>
        <taxon>Pezizomycotina</taxon>
        <taxon>Leotiomycetes</taxon>
        <taxon>Helotiales</taxon>
        <taxon>Sclerotiniaceae</taxon>
        <taxon>Botrytis</taxon>
    </lineage>
</organism>
<keyword evidence="1" id="KW-0472">Membrane</keyword>
<sequence length="105" mass="11893">MIPYSEVDYRSNSLRNYSPQELYVVVFCQLLLSVDCFLLGIRLSTEKRQLACSVVIPSSTCCKSNLFFSLITSQESMTSQDLAAVITAVIDICKTIELMRFIIEH</sequence>
<reference evidence="2 3" key="1">
    <citation type="submission" date="2017-12" db="EMBL/GenBank/DDBJ databases">
        <title>Comparative genomics of Botrytis spp.</title>
        <authorList>
            <person name="Valero-Jimenez C.A."/>
            <person name="Tapia P."/>
            <person name="Veloso J."/>
            <person name="Silva-Moreno E."/>
            <person name="Staats M."/>
            <person name="Valdes J.H."/>
            <person name="Van Kan J.A.L."/>
        </authorList>
    </citation>
    <scope>NUCLEOTIDE SEQUENCE [LARGE SCALE GENOMIC DNA]</scope>
    <source>
        <strain evidence="2 3">Bt9001</strain>
    </source>
</reference>
<name>A0A4Z1EX01_9HELO</name>
<keyword evidence="1" id="KW-0812">Transmembrane</keyword>
<evidence type="ECO:0000256" key="1">
    <source>
        <dbReference type="SAM" id="Phobius"/>
    </source>
</evidence>
<accession>A0A4Z1EX01</accession>
<dbReference type="Proteomes" id="UP000297777">
    <property type="component" value="Unassembled WGS sequence"/>
</dbReference>
<evidence type="ECO:0000313" key="3">
    <source>
        <dbReference type="Proteomes" id="UP000297777"/>
    </source>
</evidence>
<feature type="transmembrane region" description="Helical" evidence="1">
    <location>
        <begin position="22"/>
        <end position="41"/>
    </location>
</feature>
<comment type="caution">
    <text evidence="2">The sequence shown here is derived from an EMBL/GenBank/DDBJ whole genome shotgun (WGS) entry which is preliminary data.</text>
</comment>
<dbReference type="EMBL" id="PQXH01000071">
    <property type="protein sequence ID" value="TGO13327.1"/>
    <property type="molecule type" value="Genomic_DNA"/>
</dbReference>
<keyword evidence="1" id="KW-1133">Transmembrane helix</keyword>
<proteinExistence type="predicted"/>
<gene>
    <name evidence="2" type="ORF">BTUL_0071g00040</name>
</gene>
<keyword evidence="3" id="KW-1185">Reference proteome</keyword>
<evidence type="ECO:0000313" key="2">
    <source>
        <dbReference type="EMBL" id="TGO13327.1"/>
    </source>
</evidence>
<protein>
    <submittedName>
        <fullName evidence="2">Uncharacterized protein</fullName>
    </submittedName>
</protein>